<proteinExistence type="predicted"/>
<accession>A0A238KCB4</accession>
<dbReference type="PANTHER" id="PTHR43861">
    <property type="entry name" value="TRANS-ACONITATE 2-METHYLTRANSFERASE-RELATED"/>
    <property type="match status" value="1"/>
</dbReference>
<dbReference type="Pfam" id="PF13489">
    <property type="entry name" value="Methyltransf_23"/>
    <property type="match status" value="1"/>
</dbReference>
<dbReference type="GO" id="GO:0032259">
    <property type="term" value="P:methylation"/>
    <property type="evidence" value="ECO:0007669"/>
    <property type="project" value="UniProtKB-KW"/>
</dbReference>
<keyword evidence="1" id="KW-0830">Ubiquinone</keyword>
<dbReference type="EMBL" id="FXYG01000002">
    <property type="protein sequence ID" value="SMX40481.1"/>
    <property type="molecule type" value="Genomic_DNA"/>
</dbReference>
<dbReference type="Gene3D" id="3.40.50.150">
    <property type="entry name" value="Vaccinia Virus protein VP39"/>
    <property type="match status" value="1"/>
</dbReference>
<organism evidence="1 2">
    <name type="scientific">Ruegeria arenilitoris</name>
    <dbReference type="NCBI Taxonomy" id="1173585"/>
    <lineage>
        <taxon>Bacteria</taxon>
        <taxon>Pseudomonadati</taxon>
        <taxon>Pseudomonadota</taxon>
        <taxon>Alphaproteobacteria</taxon>
        <taxon>Rhodobacterales</taxon>
        <taxon>Roseobacteraceae</taxon>
        <taxon>Ruegeria</taxon>
    </lineage>
</organism>
<dbReference type="CDD" id="cd02440">
    <property type="entry name" value="AdoMet_MTases"/>
    <property type="match status" value="1"/>
</dbReference>
<dbReference type="OrthoDB" id="9815644at2"/>
<name>A0A238KCB4_9RHOB</name>
<reference evidence="2" key="1">
    <citation type="submission" date="2017-05" db="EMBL/GenBank/DDBJ databases">
        <authorList>
            <person name="Rodrigo-Torres L."/>
            <person name="Arahal R. D."/>
            <person name="Lucena T."/>
        </authorList>
    </citation>
    <scope>NUCLEOTIDE SEQUENCE [LARGE SCALE GENOMIC DNA]</scope>
    <source>
        <strain evidence="2">CECT 8715</strain>
    </source>
</reference>
<dbReference type="SUPFAM" id="SSF53335">
    <property type="entry name" value="S-adenosyl-L-methionine-dependent methyltransferases"/>
    <property type="match status" value="1"/>
</dbReference>
<protein>
    <submittedName>
        <fullName evidence="1">Ubiquinone biosynthesis O-methyltransferase</fullName>
        <ecNumber evidence="1">2.1.1.222</ecNumber>
    </submittedName>
</protein>
<sequence length="307" mass="34461">MVNQPSDDVVSAPIRRCWLCGTCGLRRIKESTLRGDPTSRNFEISNADYGTTAAIDQCVRCGFCQCTDMVDVLKFYEDLEDPAYEMTRPQRARQKRVLLNRLPRPTAGANRLLDVGAGTGILVEEAIACGYDAIGVEPSRRFCARAKHHGLPVVQGVLPHPDLTGPYDVVTLVDVVEHVPDPLDLITRAARLLADGGVLVVVTPDRSSLLARIMGDQWWHYRVAHIGYFDPETLRFALAKAGLQQTEFHRPTWYFPLGYLVERVHRYLPRWARFKVPARLSDLVIPVHLRDSMMVCATKAQTRDTAP</sequence>
<keyword evidence="1" id="KW-0489">Methyltransferase</keyword>
<keyword evidence="2" id="KW-1185">Reference proteome</keyword>
<dbReference type="AlphaFoldDB" id="A0A238KCB4"/>
<dbReference type="GO" id="GO:0102208">
    <property type="term" value="F:2-polyprenyl-6-hydroxyphenol methylase activity"/>
    <property type="evidence" value="ECO:0007669"/>
    <property type="project" value="UniProtKB-EC"/>
</dbReference>
<gene>
    <name evidence="1" type="primary">ubiG_1</name>
    <name evidence="1" type="ORF">RUA8715_01687</name>
</gene>
<evidence type="ECO:0000313" key="1">
    <source>
        <dbReference type="EMBL" id="SMX40481.1"/>
    </source>
</evidence>
<dbReference type="EC" id="2.1.1.222" evidence="1"/>
<dbReference type="Proteomes" id="UP000202485">
    <property type="component" value="Unassembled WGS sequence"/>
</dbReference>
<dbReference type="InterPro" id="IPR029063">
    <property type="entry name" value="SAM-dependent_MTases_sf"/>
</dbReference>
<keyword evidence="1" id="KW-0808">Transferase</keyword>
<evidence type="ECO:0000313" key="2">
    <source>
        <dbReference type="Proteomes" id="UP000202485"/>
    </source>
</evidence>